<reference evidence="1" key="1">
    <citation type="journal article" date="2021" name="Proc. Natl. Acad. Sci. U.S.A.">
        <title>A Catalog of Tens of Thousands of Viruses from Human Metagenomes Reveals Hidden Associations with Chronic Diseases.</title>
        <authorList>
            <person name="Tisza M.J."/>
            <person name="Buck C.B."/>
        </authorList>
    </citation>
    <scope>NUCLEOTIDE SEQUENCE</scope>
    <source>
        <strain evidence="1">Ct6GG30</strain>
    </source>
</reference>
<organism evidence="1">
    <name type="scientific">virus sp. ct6GG30</name>
    <dbReference type="NCBI Taxonomy" id="2825804"/>
    <lineage>
        <taxon>Viruses</taxon>
    </lineage>
</organism>
<accession>A0A8S5RLD2</accession>
<proteinExistence type="predicted"/>
<protein>
    <submittedName>
        <fullName evidence="1">Uncharacterized protein</fullName>
    </submittedName>
</protein>
<name>A0A8S5RLD2_9VIRU</name>
<dbReference type="EMBL" id="BK059113">
    <property type="protein sequence ID" value="DAE31913.1"/>
    <property type="molecule type" value="Genomic_DNA"/>
</dbReference>
<sequence>MIILAKTKKNRTDLAAERYGIPADGAHAADTLINVLFNDLEPQDKLSLLWMGMGMAAVRKNDSQNNHDGVA</sequence>
<evidence type="ECO:0000313" key="1">
    <source>
        <dbReference type="EMBL" id="DAE31913.1"/>
    </source>
</evidence>